<evidence type="ECO:0000256" key="7">
    <source>
        <dbReference type="ARBA" id="ARBA00023033"/>
    </source>
</evidence>
<dbReference type="PANTHER" id="PTHR47178:SF4">
    <property type="entry name" value="FAD-DEPENDENT MONOOXYGENASE APTC"/>
    <property type="match status" value="1"/>
</dbReference>
<keyword evidence="4" id="KW-0285">Flavoprotein</keyword>
<evidence type="ECO:0008006" key="10">
    <source>
        <dbReference type="Google" id="ProtNLM"/>
    </source>
</evidence>
<evidence type="ECO:0000256" key="2">
    <source>
        <dbReference type="ARBA" id="ARBA00005179"/>
    </source>
</evidence>
<dbReference type="EMBL" id="JAWRVG010000051">
    <property type="protein sequence ID" value="KAK4063966.1"/>
    <property type="molecule type" value="Genomic_DNA"/>
</dbReference>
<comment type="pathway">
    <text evidence="2">Secondary metabolite biosynthesis.</text>
</comment>
<comment type="caution">
    <text evidence="8">The sequence shown here is derived from an EMBL/GenBank/DDBJ whole genome shotgun (WGS) entry which is preliminary data.</text>
</comment>
<keyword evidence="7" id="KW-0503">Monooxygenase</keyword>
<dbReference type="PRINTS" id="PR00420">
    <property type="entry name" value="RNGMNOXGNASE"/>
</dbReference>
<dbReference type="GeneID" id="87924140"/>
<dbReference type="InterPro" id="IPR036188">
    <property type="entry name" value="FAD/NAD-bd_sf"/>
</dbReference>
<comment type="similarity">
    <text evidence="3">Belongs to the paxM FAD-dependent monooxygenase family.</text>
</comment>
<keyword evidence="5" id="KW-0274">FAD</keyword>
<evidence type="ECO:0000256" key="3">
    <source>
        <dbReference type="ARBA" id="ARBA00007992"/>
    </source>
</evidence>
<reference evidence="8" key="1">
    <citation type="submission" date="2023-11" db="EMBL/GenBank/DDBJ databases">
        <title>The genome sequences of three competitors of mushroom-forming fungi.</title>
        <authorList>
            <person name="Beijen E."/>
            <person name="Ohm R.A."/>
        </authorList>
    </citation>
    <scope>NUCLEOTIDE SEQUENCE</scope>
    <source>
        <strain evidence="8">CBS 100526</strain>
    </source>
</reference>
<dbReference type="PANTHER" id="PTHR47178">
    <property type="entry name" value="MONOOXYGENASE, FAD-BINDING"/>
    <property type="match status" value="1"/>
</dbReference>
<evidence type="ECO:0000313" key="8">
    <source>
        <dbReference type="EMBL" id="KAK4063966.1"/>
    </source>
</evidence>
<dbReference type="Gene3D" id="3.50.50.60">
    <property type="entry name" value="FAD/NAD(P)-binding domain"/>
    <property type="match status" value="1"/>
</dbReference>
<accession>A0AAE1I750</accession>
<evidence type="ECO:0000256" key="5">
    <source>
        <dbReference type="ARBA" id="ARBA00022827"/>
    </source>
</evidence>
<comment type="cofactor">
    <cofactor evidence="1">
        <name>FAD</name>
        <dbReference type="ChEBI" id="CHEBI:57692"/>
    </cofactor>
</comment>
<gene>
    <name evidence="8" type="ORF">Triagg1_9294</name>
</gene>
<sequence>MTMPQTPVRIIGAGIGGLILGRCLLKYGIPAVLYEKMPSNLLHDYGITLHAPSYLPLLDILGMEECSFRRCIAVDGLLGGSGNIEPESFVTPRRVNSTSFRAHRGKFEYLLRKGLDIQWGNSLERVEEAPSGMILHMQNGQKLESTCIVGADGPHSNTRKSLSPNTSFNILPYVAFNGKRRVERELYDSLYAPAFKDSNVIEKKQGDVVLNLSVNEQQAGAVSISWIFSRPARGSIDPLHRPNRPVSDATDIPKEFFDEIERLHGLDQPFKDVFDSEKLKTERVLHWLMRTVLVSPQELGALANKGVFFMGDSVHAESILGGEGANNAIIDGMELAKCISTFGQGGIVTWYESRYPAWKDGISQSEEAIALMHRE</sequence>
<protein>
    <recommendedName>
        <fullName evidence="10">FAD-binding domain-containing protein</fullName>
    </recommendedName>
</protein>
<name>A0AAE1I750_9HYPO</name>
<dbReference type="AlphaFoldDB" id="A0AAE1I750"/>
<dbReference type="Proteomes" id="UP001273209">
    <property type="component" value="Unassembled WGS sequence"/>
</dbReference>
<evidence type="ECO:0000256" key="4">
    <source>
        <dbReference type="ARBA" id="ARBA00022630"/>
    </source>
</evidence>
<evidence type="ECO:0000256" key="1">
    <source>
        <dbReference type="ARBA" id="ARBA00001974"/>
    </source>
</evidence>
<evidence type="ECO:0000256" key="6">
    <source>
        <dbReference type="ARBA" id="ARBA00023002"/>
    </source>
</evidence>
<proteinExistence type="inferred from homology"/>
<organism evidence="8 9">
    <name type="scientific">Trichoderma aggressivum f. europaeum</name>
    <dbReference type="NCBI Taxonomy" id="173218"/>
    <lineage>
        <taxon>Eukaryota</taxon>
        <taxon>Fungi</taxon>
        <taxon>Dikarya</taxon>
        <taxon>Ascomycota</taxon>
        <taxon>Pezizomycotina</taxon>
        <taxon>Sordariomycetes</taxon>
        <taxon>Hypocreomycetidae</taxon>
        <taxon>Hypocreales</taxon>
        <taxon>Hypocreaceae</taxon>
        <taxon>Trichoderma</taxon>
    </lineage>
</organism>
<dbReference type="SUPFAM" id="SSF51905">
    <property type="entry name" value="FAD/NAD(P)-binding domain"/>
    <property type="match status" value="1"/>
</dbReference>
<keyword evidence="6" id="KW-0560">Oxidoreductase</keyword>
<dbReference type="GO" id="GO:0004497">
    <property type="term" value="F:monooxygenase activity"/>
    <property type="evidence" value="ECO:0007669"/>
    <property type="project" value="UniProtKB-KW"/>
</dbReference>
<keyword evidence="9" id="KW-1185">Reference proteome</keyword>
<evidence type="ECO:0000313" key="9">
    <source>
        <dbReference type="Proteomes" id="UP001273209"/>
    </source>
</evidence>
<dbReference type="RefSeq" id="XP_062751739.1">
    <property type="nucleotide sequence ID" value="XM_062904235.1"/>
</dbReference>